<dbReference type="SUPFAM" id="SSF52540">
    <property type="entry name" value="P-loop containing nucleoside triphosphate hydrolases"/>
    <property type="match status" value="1"/>
</dbReference>
<gene>
    <name evidence="1" type="ORF">JOE42_003579</name>
</gene>
<evidence type="ECO:0000313" key="1">
    <source>
        <dbReference type="EMBL" id="MBM7416846.1"/>
    </source>
</evidence>
<organism evidence="1 2">
    <name type="scientific">Rhodococcoides corynebacterioides</name>
    <dbReference type="NCBI Taxonomy" id="53972"/>
    <lineage>
        <taxon>Bacteria</taxon>
        <taxon>Bacillati</taxon>
        <taxon>Actinomycetota</taxon>
        <taxon>Actinomycetes</taxon>
        <taxon>Mycobacteriales</taxon>
        <taxon>Nocardiaceae</taxon>
        <taxon>Rhodococcoides</taxon>
    </lineage>
</organism>
<keyword evidence="2" id="KW-1185">Reference proteome</keyword>
<reference evidence="1 2" key="1">
    <citation type="submission" date="2021-01" db="EMBL/GenBank/DDBJ databases">
        <title>Genomics of switchgrass bacterial isolates.</title>
        <authorList>
            <person name="Shade A."/>
        </authorList>
    </citation>
    <scope>NUCLEOTIDE SEQUENCE [LARGE SCALE GENOMIC DNA]</scope>
    <source>
        <strain evidence="1 2">PvP111</strain>
    </source>
</reference>
<sequence>MHVEDIAVRITQQTLEKQPVLIGIEGFGGSGKSTTSLKLAGILHDAAVIRVDDFIVKENLSTGDWDLLVFDRQRLESEVLAPASKSLAVTYRKLLWDTNTLGDPVSIGIPKYLIIEGIACYHPSIAHYYDYKIWVDAPIDIANKRGRARDAGNENEKYWDSWSKNDLAYKAKYRPEVVADFVLTNFEQTYPI</sequence>
<dbReference type="Proteomes" id="UP000703038">
    <property type="component" value="Unassembled WGS sequence"/>
</dbReference>
<comment type="caution">
    <text evidence="1">The sequence shown here is derived from an EMBL/GenBank/DDBJ whole genome shotgun (WGS) entry which is preliminary data.</text>
</comment>
<keyword evidence="1" id="KW-0808">Transferase</keyword>
<protein>
    <submittedName>
        <fullName evidence="1">Uridine kinase</fullName>
    </submittedName>
</protein>
<proteinExistence type="predicted"/>
<accession>A0ABS2KY29</accession>
<dbReference type="InterPro" id="IPR027417">
    <property type="entry name" value="P-loop_NTPase"/>
</dbReference>
<dbReference type="GO" id="GO:0016301">
    <property type="term" value="F:kinase activity"/>
    <property type="evidence" value="ECO:0007669"/>
    <property type="project" value="UniProtKB-KW"/>
</dbReference>
<dbReference type="RefSeq" id="WP_204869565.1">
    <property type="nucleotide sequence ID" value="NZ_JAFBBK010000001.1"/>
</dbReference>
<dbReference type="Gene3D" id="3.40.50.300">
    <property type="entry name" value="P-loop containing nucleotide triphosphate hydrolases"/>
    <property type="match status" value="1"/>
</dbReference>
<keyword evidence="1" id="KW-0418">Kinase</keyword>
<dbReference type="EMBL" id="JAFBBK010000001">
    <property type="protein sequence ID" value="MBM7416846.1"/>
    <property type="molecule type" value="Genomic_DNA"/>
</dbReference>
<name>A0ABS2KY29_9NOCA</name>
<evidence type="ECO:0000313" key="2">
    <source>
        <dbReference type="Proteomes" id="UP000703038"/>
    </source>
</evidence>